<dbReference type="AlphaFoldDB" id="A0A846X333"/>
<dbReference type="GO" id="GO:0052689">
    <property type="term" value="F:carboxylic ester hydrolase activity"/>
    <property type="evidence" value="ECO:0007669"/>
    <property type="project" value="UniProtKB-KW"/>
</dbReference>
<sequence>MSIARRSLVTLVAAPFACSVLPFVSPAAAFAAGCPALEVLGIQGTGQSNPNAPVNVDTGFLSEVMKPMQQQAGSLVSRVYVPYEASFGGAGPSTPGQNAPYAVSVQNAGNRAVKMMEETAGRCRSTKFALTGYSQGAHAVKGVLNMVLQGQTKIRPDQIAAVANFGDPGRPPGASLFPGKPGQTAPSAVPGTNGREVSKVRAASSKAPVGGGIGPSKDQNVDLGKVAGRYASFCADGDLACDAPTNTPLIGPLVHLVTNVGGQMTFDQNDPIKSISTIGQALAQTVVKAVAGPAAAPTEAAGPIPVFSSVAQRLEYASDPRNPLPQLGQALTPSARSGLIGSSATPVKALTTMTPQSVWGAANTAGASSPTQVAGALTPQLKKSVVSVEPPLTADLNVLNAFDQTKQSFPNPLDLMNVVGMFQKYADTGAKHTSYSKAASTPTGMPPTTFVARWFAAAAKDIANGGAGQGSGLPSPQQVIDAVIKPLPALPGALSATGLPPQVTGPVAQIVSAVPTPTGSPSATTPPAAASSTSSASSAPTVSSADLGRAGVDLGGIDLNSILGGSSTSASTGTAPTTTSSRPK</sequence>
<dbReference type="PROSITE" id="PS51257">
    <property type="entry name" value="PROKAR_LIPOPROTEIN"/>
    <property type="match status" value="1"/>
</dbReference>
<protein>
    <submittedName>
        <fullName evidence="7">Cutinase family protein</fullName>
    </submittedName>
</protein>
<dbReference type="SUPFAM" id="SSF53474">
    <property type="entry name" value="alpha/beta-Hydrolases"/>
    <property type="match status" value="1"/>
</dbReference>
<feature type="compositionally biased region" description="Low complexity" evidence="5">
    <location>
        <begin position="514"/>
        <end position="545"/>
    </location>
</feature>
<reference evidence="7 8" key="1">
    <citation type="submission" date="2020-04" db="EMBL/GenBank/DDBJ databases">
        <title>MicrobeNet Type strains.</title>
        <authorList>
            <person name="Nicholson A.C."/>
        </authorList>
    </citation>
    <scope>NUCLEOTIDE SEQUENCE [LARGE SCALE GENOMIC DNA]</scope>
    <source>
        <strain evidence="7 8">DSM 44113</strain>
    </source>
</reference>
<name>A0A846X333_9ACTN</name>
<evidence type="ECO:0000256" key="2">
    <source>
        <dbReference type="ARBA" id="ARBA00022487"/>
    </source>
</evidence>
<feature type="region of interest" description="Disordered" evidence="5">
    <location>
        <begin position="171"/>
        <end position="193"/>
    </location>
</feature>
<comment type="similarity">
    <text evidence="1">Belongs to the cutinase family.</text>
</comment>
<feature type="signal peptide" evidence="6">
    <location>
        <begin position="1"/>
        <end position="31"/>
    </location>
</feature>
<evidence type="ECO:0000313" key="8">
    <source>
        <dbReference type="Proteomes" id="UP000582646"/>
    </source>
</evidence>
<dbReference type="InterPro" id="IPR029058">
    <property type="entry name" value="AB_hydrolase_fold"/>
</dbReference>
<keyword evidence="4" id="KW-1015">Disulfide bond</keyword>
<comment type="caution">
    <text evidence="7">The sequence shown here is derived from an EMBL/GenBank/DDBJ whole genome shotgun (WGS) entry which is preliminary data.</text>
</comment>
<dbReference type="PANTHER" id="PTHR33630">
    <property type="entry name" value="CUTINASE RV1984C-RELATED-RELATED"/>
    <property type="match status" value="1"/>
</dbReference>
<evidence type="ECO:0000256" key="3">
    <source>
        <dbReference type="ARBA" id="ARBA00022801"/>
    </source>
</evidence>
<gene>
    <name evidence="7" type="ORF">HF999_14130</name>
</gene>
<feature type="chain" id="PRO_5032390799" evidence="6">
    <location>
        <begin position="32"/>
        <end position="584"/>
    </location>
</feature>
<keyword evidence="2" id="KW-0719">Serine esterase</keyword>
<feature type="compositionally biased region" description="Low complexity" evidence="5">
    <location>
        <begin position="564"/>
        <end position="584"/>
    </location>
</feature>
<dbReference type="SMART" id="SM01110">
    <property type="entry name" value="Cutinase"/>
    <property type="match status" value="1"/>
</dbReference>
<evidence type="ECO:0000256" key="5">
    <source>
        <dbReference type="SAM" id="MobiDB-lite"/>
    </source>
</evidence>
<keyword evidence="8" id="KW-1185">Reference proteome</keyword>
<dbReference type="PANTHER" id="PTHR33630:SF9">
    <property type="entry name" value="CUTINASE 4"/>
    <property type="match status" value="1"/>
</dbReference>
<evidence type="ECO:0000256" key="1">
    <source>
        <dbReference type="ARBA" id="ARBA00007534"/>
    </source>
</evidence>
<evidence type="ECO:0000256" key="4">
    <source>
        <dbReference type="ARBA" id="ARBA00023157"/>
    </source>
</evidence>
<keyword evidence="6" id="KW-0732">Signal</keyword>
<dbReference type="EMBL" id="JAAXOQ010000018">
    <property type="protein sequence ID" value="NKY19501.1"/>
    <property type="molecule type" value="Genomic_DNA"/>
</dbReference>
<evidence type="ECO:0000256" key="6">
    <source>
        <dbReference type="SAM" id="SignalP"/>
    </source>
</evidence>
<accession>A0A846X333</accession>
<organism evidence="7 8">
    <name type="scientific">Tsukamurella spumae</name>
    <dbReference type="NCBI Taxonomy" id="44753"/>
    <lineage>
        <taxon>Bacteria</taxon>
        <taxon>Bacillati</taxon>
        <taxon>Actinomycetota</taxon>
        <taxon>Actinomycetes</taxon>
        <taxon>Mycobacteriales</taxon>
        <taxon>Tsukamurellaceae</taxon>
        <taxon>Tsukamurella</taxon>
    </lineage>
</organism>
<keyword evidence="3" id="KW-0378">Hydrolase</keyword>
<dbReference type="InterPro" id="IPR000675">
    <property type="entry name" value="Cutinase/axe"/>
</dbReference>
<dbReference type="Proteomes" id="UP000582646">
    <property type="component" value="Unassembled WGS sequence"/>
</dbReference>
<dbReference type="Gene3D" id="3.40.50.1820">
    <property type="entry name" value="alpha/beta hydrolase"/>
    <property type="match status" value="1"/>
</dbReference>
<evidence type="ECO:0000313" key="7">
    <source>
        <dbReference type="EMBL" id="NKY19501.1"/>
    </source>
</evidence>
<dbReference type="RefSeq" id="WP_168546496.1">
    <property type="nucleotide sequence ID" value="NZ_BAAAKS010000019.1"/>
</dbReference>
<proteinExistence type="inferred from homology"/>
<feature type="region of interest" description="Disordered" evidence="5">
    <location>
        <begin position="514"/>
        <end position="584"/>
    </location>
</feature>
<dbReference type="Pfam" id="PF01083">
    <property type="entry name" value="Cutinase"/>
    <property type="match status" value="1"/>
</dbReference>